<evidence type="ECO:0000256" key="3">
    <source>
        <dbReference type="SAM" id="Phobius"/>
    </source>
</evidence>
<dbReference type="Proteomes" id="UP001165065">
    <property type="component" value="Unassembled WGS sequence"/>
</dbReference>
<name>A0A9W7L8T6_9STRA</name>
<protein>
    <recommendedName>
        <fullName evidence="6">L-Fucosyltransferase</fullName>
    </recommendedName>
</protein>
<evidence type="ECO:0008006" key="6">
    <source>
        <dbReference type="Google" id="ProtNLM"/>
    </source>
</evidence>
<dbReference type="OrthoDB" id="6090518at2759"/>
<dbReference type="AlphaFoldDB" id="A0A9W7L8T6"/>
<dbReference type="PANTHER" id="PTHR11927:SF9">
    <property type="entry name" value="L-FUCOSYLTRANSFERASE"/>
    <property type="match status" value="1"/>
</dbReference>
<evidence type="ECO:0000256" key="2">
    <source>
        <dbReference type="ARBA" id="ARBA00022679"/>
    </source>
</evidence>
<keyword evidence="3" id="KW-0472">Membrane</keyword>
<dbReference type="Pfam" id="PF01531">
    <property type="entry name" value="Glyco_transf_11"/>
    <property type="match status" value="1"/>
</dbReference>
<dbReference type="GO" id="GO:0016020">
    <property type="term" value="C:membrane"/>
    <property type="evidence" value="ECO:0007669"/>
    <property type="project" value="InterPro"/>
</dbReference>
<accession>A0A9W7L8T6</accession>
<organism evidence="4 5">
    <name type="scientific">Triparma columacea</name>
    <dbReference type="NCBI Taxonomy" id="722753"/>
    <lineage>
        <taxon>Eukaryota</taxon>
        <taxon>Sar</taxon>
        <taxon>Stramenopiles</taxon>
        <taxon>Ochrophyta</taxon>
        <taxon>Bolidophyceae</taxon>
        <taxon>Parmales</taxon>
        <taxon>Triparmaceae</taxon>
        <taxon>Triparma</taxon>
    </lineage>
</organism>
<sequence>MSRDGHNVDFLRFKRKRWSVVHPQGASYRHGMRKSIKRRKESQSPSWACLRLAFLIIIPLTVVTAMFTLWGGFGRTARGDRKGNIDNVERILFHRFPNENTNNGNNLFGWASTLGLAELHGMKPCFSMMGVGENLHNSFELDGGECQEMEGWFERLQNRWFPRADRSQAEAGYATHQQFYIPSSANRFTVTGYLQSFKYFPKDMAERIRFKGEIETRNSALVQSIAKGRVTVGVHIRHSFEGDGQTVYLRFPPNEYFEGVLDYFREKHGQGNVVFIVAGDDSEYLRNAPWINGQEDVLAIPHEPSRTPIDDLASLAACDNMVITVGTFGWWAAFLGDLRNKFQGDIIYYSDMFNMEVSPNRGNVIGADHFPPHWISMDGRGLIF</sequence>
<dbReference type="EMBL" id="BRYA01000090">
    <property type="protein sequence ID" value="GMI38677.1"/>
    <property type="molecule type" value="Genomic_DNA"/>
</dbReference>
<dbReference type="GO" id="GO:0008107">
    <property type="term" value="F:galactoside 2-alpha-L-fucosyltransferase activity"/>
    <property type="evidence" value="ECO:0007669"/>
    <property type="project" value="InterPro"/>
</dbReference>
<keyword evidence="3" id="KW-1133">Transmembrane helix</keyword>
<proteinExistence type="predicted"/>
<keyword evidence="2" id="KW-0808">Transferase</keyword>
<dbReference type="PANTHER" id="PTHR11927">
    <property type="entry name" value="GALACTOSIDE 2-L-FUCOSYLTRANSFERASE"/>
    <property type="match status" value="1"/>
</dbReference>
<comment type="caution">
    <text evidence="4">The sequence shown here is derived from an EMBL/GenBank/DDBJ whole genome shotgun (WGS) entry which is preliminary data.</text>
</comment>
<keyword evidence="5" id="KW-1185">Reference proteome</keyword>
<dbReference type="InterPro" id="IPR002516">
    <property type="entry name" value="Glyco_trans_11"/>
</dbReference>
<feature type="transmembrane region" description="Helical" evidence="3">
    <location>
        <begin position="48"/>
        <end position="73"/>
    </location>
</feature>
<gene>
    <name evidence="4" type="ORF">TrCOL_g8601</name>
</gene>
<evidence type="ECO:0000313" key="5">
    <source>
        <dbReference type="Proteomes" id="UP001165065"/>
    </source>
</evidence>
<evidence type="ECO:0000256" key="1">
    <source>
        <dbReference type="ARBA" id="ARBA00022676"/>
    </source>
</evidence>
<keyword evidence="1" id="KW-0328">Glycosyltransferase</keyword>
<keyword evidence="3" id="KW-0812">Transmembrane</keyword>
<reference evidence="5" key="1">
    <citation type="journal article" date="2023" name="Commun. Biol.">
        <title>Genome analysis of Parmales, the sister group of diatoms, reveals the evolutionary specialization of diatoms from phago-mixotrophs to photoautotrophs.</title>
        <authorList>
            <person name="Ban H."/>
            <person name="Sato S."/>
            <person name="Yoshikawa S."/>
            <person name="Yamada K."/>
            <person name="Nakamura Y."/>
            <person name="Ichinomiya M."/>
            <person name="Sato N."/>
            <person name="Blanc-Mathieu R."/>
            <person name="Endo H."/>
            <person name="Kuwata A."/>
            <person name="Ogata H."/>
        </authorList>
    </citation>
    <scope>NUCLEOTIDE SEQUENCE [LARGE SCALE GENOMIC DNA]</scope>
</reference>
<dbReference type="GO" id="GO:0005975">
    <property type="term" value="P:carbohydrate metabolic process"/>
    <property type="evidence" value="ECO:0007669"/>
    <property type="project" value="InterPro"/>
</dbReference>
<evidence type="ECO:0000313" key="4">
    <source>
        <dbReference type="EMBL" id="GMI38677.1"/>
    </source>
</evidence>